<proteinExistence type="inferred from homology"/>
<dbReference type="AlphaFoldDB" id="A0AA35T0W8"/>
<dbReference type="PANTHER" id="PTHR45954">
    <property type="entry name" value="LD33695P"/>
    <property type="match status" value="1"/>
</dbReference>
<dbReference type="Pfam" id="PF13176">
    <property type="entry name" value="TPR_7"/>
    <property type="match status" value="2"/>
</dbReference>
<dbReference type="SMART" id="SM00390">
    <property type="entry name" value="GoLoco"/>
    <property type="match status" value="3"/>
</dbReference>
<evidence type="ECO:0000256" key="10">
    <source>
        <dbReference type="PROSITE-ProRule" id="PRU00339"/>
    </source>
</evidence>
<keyword evidence="6" id="KW-0597">Phosphoprotein</keyword>
<dbReference type="PANTHER" id="PTHR45954:SF1">
    <property type="entry name" value="LD33695P"/>
    <property type="match status" value="1"/>
</dbReference>
<feature type="compositionally biased region" description="Low complexity" evidence="12">
    <location>
        <begin position="485"/>
        <end position="496"/>
    </location>
</feature>
<evidence type="ECO:0000313" key="14">
    <source>
        <dbReference type="Proteomes" id="UP001174909"/>
    </source>
</evidence>
<evidence type="ECO:0000313" key="13">
    <source>
        <dbReference type="EMBL" id="CAI8039092.1"/>
    </source>
</evidence>
<gene>
    <name evidence="13" type="ORF">GBAR_LOCUS21743</name>
</gene>
<keyword evidence="4" id="KW-1003">Cell membrane</keyword>
<feature type="region of interest" description="Disordered" evidence="12">
    <location>
        <begin position="473"/>
        <end position="500"/>
    </location>
</feature>
<reference evidence="13" key="1">
    <citation type="submission" date="2023-03" db="EMBL/GenBank/DDBJ databases">
        <authorList>
            <person name="Steffen K."/>
            <person name="Cardenas P."/>
        </authorList>
    </citation>
    <scope>NUCLEOTIDE SEQUENCE</scope>
</reference>
<protein>
    <submittedName>
        <fullName evidence="13">G-protein-signaling modulator 2</fullName>
    </submittedName>
</protein>
<comment type="caution">
    <text evidence="13">The sequence shown here is derived from an EMBL/GenBank/DDBJ whole genome shotgun (WGS) entry which is preliminary data.</text>
</comment>
<evidence type="ECO:0000256" key="11">
    <source>
        <dbReference type="SAM" id="Coils"/>
    </source>
</evidence>
<evidence type="ECO:0000256" key="6">
    <source>
        <dbReference type="ARBA" id="ARBA00022553"/>
    </source>
</evidence>
<organism evidence="13 14">
    <name type="scientific">Geodia barretti</name>
    <name type="common">Barrett's horny sponge</name>
    <dbReference type="NCBI Taxonomy" id="519541"/>
    <lineage>
        <taxon>Eukaryota</taxon>
        <taxon>Metazoa</taxon>
        <taxon>Porifera</taxon>
        <taxon>Demospongiae</taxon>
        <taxon>Heteroscleromorpha</taxon>
        <taxon>Tetractinellida</taxon>
        <taxon>Astrophorina</taxon>
        <taxon>Geodiidae</taxon>
        <taxon>Geodia</taxon>
    </lineage>
</organism>
<dbReference type="InterPro" id="IPR003109">
    <property type="entry name" value="GoLoco_motif"/>
</dbReference>
<evidence type="ECO:0000256" key="1">
    <source>
        <dbReference type="ARBA" id="ARBA00004236"/>
    </source>
</evidence>
<keyword evidence="8 10" id="KW-0802">TPR repeat</keyword>
<dbReference type="Gene3D" id="1.25.40.10">
    <property type="entry name" value="Tetratricopeptide repeat domain"/>
    <property type="match status" value="2"/>
</dbReference>
<dbReference type="InterPro" id="IPR019734">
    <property type="entry name" value="TPR_rpt"/>
</dbReference>
<dbReference type="EMBL" id="CASHTH010003024">
    <property type="protein sequence ID" value="CAI8039092.1"/>
    <property type="molecule type" value="Genomic_DNA"/>
</dbReference>
<evidence type="ECO:0000256" key="12">
    <source>
        <dbReference type="SAM" id="MobiDB-lite"/>
    </source>
</evidence>
<name>A0AA35T0W8_GEOBA</name>
<feature type="repeat" description="TPR" evidence="10">
    <location>
        <begin position="110"/>
        <end position="143"/>
    </location>
</feature>
<feature type="region of interest" description="Disordered" evidence="12">
    <location>
        <begin position="591"/>
        <end position="666"/>
    </location>
</feature>
<feature type="compositionally biased region" description="Low complexity" evidence="12">
    <location>
        <begin position="16"/>
        <end position="30"/>
    </location>
</feature>
<evidence type="ECO:0000256" key="4">
    <source>
        <dbReference type="ARBA" id="ARBA00022475"/>
    </source>
</evidence>
<evidence type="ECO:0000256" key="2">
    <source>
        <dbReference type="ARBA" id="ARBA00004496"/>
    </source>
</evidence>
<feature type="compositionally biased region" description="Acidic residues" evidence="12">
    <location>
        <begin position="610"/>
        <end position="630"/>
    </location>
</feature>
<keyword evidence="7" id="KW-0677">Repeat</keyword>
<evidence type="ECO:0000256" key="9">
    <source>
        <dbReference type="ARBA" id="ARBA00023136"/>
    </source>
</evidence>
<keyword evidence="11" id="KW-0175">Coiled coil</keyword>
<evidence type="ECO:0000256" key="8">
    <source>
        <dbReference type="ARBA" id="ARBA00022803"/>
    </source>
</evidence>
<dbReference type="PROSITE" id="PS50005">
    <property type="entry name" value="TPR"/>
    <property type="match status" value="1"/>
</dbReference>
<dbReference type="GO" id="GO:0005938">
    <property type="term" value="C:cell cortex"/>
    <property type="evidence" value="ECO:0007669"/>
    <property type="project" value="TreeGrafter"/>
</dbReference>
<feature type="coiled-coil region" evidence="11">
    <location>
        <begin position="213"/>
        <end position="248"/>
    </location>
</feature>
<accession>A0AA35T0W8</accession>
<dbReference type="SUPFAM" id="SSF48452">
    <property type="entry name" value="TPR-like"/>
    <property type="match status" value="2"/>
</dbReference>
<dbReference type="InterPro" id="IPR011990">
    <property type="entry name" value="TPR-like_helical_dom_sf"/>
</dbReference>
<evidence type="ECO:0000256" key="7">
    <source>
        <dbReference type="ARBA" id="ARBA00022737"/>
    </source>
</evidence>
<dbReference type="Pfam" id="PF02188">
    <property type="entry name" value="GoLoco"/>
    <property type="match status" value="2"/>
</dbReference>
<dbReference type="PROSITE" id="PS50877">
    <property type="entry name" value="GOLOCO"/>
    <property type="match status" value="3"/>
</dbReference>
<keyword evidence="9" id="KW-0472">Membrane</keyword>
<dbReference type="Proteomes" id="UP001174909">
    <property type="component" value="Unassembled WGS sequence"/>
</dbReference>
<dbReference type="InterPro" id="IPR052386">
    <property type="entry name" value="GPSM"/>
</dbReference>
<dbReference type="Pfam" id="PF13424">
    <property type="entry name" value="TPR_12"/>
    <property type="match status" value="2"/>
</dbReference>
<feature type="region of interest" description="Disordered" evidence="12">
    <location>
        <begin position="1"/>
        <end position="48"/>
    </location>
</feature>
<feature type="region of interest" description="Disordered" evidence="12">
    <location>
        <begin position="539"/>
        <end position="562"/>
    </location>
</feature>
<comment type="similarity">
    <text evidence="3">Belongs to the GPSM family.</text>
</comment>
<keyword evidence="5" id="KW-0963">Cytoplasm</keyword>
<sequence>MNTVSATELHGEAARGKPAAPPASAAAVPPRVSNTGGNSAHGYAQVNLRPRRPSLRFKKSFRTRRRMADRQCSELALEGERLCKEGLWEAGIERLEEATRTGSSDLKTLSALYSQLGNAYYYLEDFSKAIEYHRQDLTIARQMGDKLGEAKACGNIGSALKAMGQFDEAIACCRMQLDLARELGDRVLESRALYNLGNGYHSKGKQVSLAAAIEEAGVSQDEVEEQVREALEQATRHYEANLKLVRERNDYAAMGRTVGNLGNTYYLLGNYKKAIKYHEERLSIAASLNDYGAKRRALSNLGNAYVFLGKYSHAEQCYLTAMAVAREINDVAFVAQSCYSLGNTCTLMRHYSKAIEYHTIHLQYAQQLEDRVGEERAYWSLGNAYTCLGEHRQARHYAERHLTLATELGNVEGAAIAQKNLRDLDNALDLSNKYECSYTKGGGSVNSPAPSVSLRQKLREKVTFRLEFNFGGKSLQSPDNRSSRSDSTGSPDSSISLGHVSLHEVSPTIKEDDAAKTDGFFDMICKYQSQRLDEQRAVLPSCPPHPLRPSLPPVVPAKKSSEDDQLLEMLFKLQHSRLNEQRCEMPSAPHLVSGAKRRGSQQGQQRSHDEDDDESDDVSSSEEEEEDEEERRDQLGELQPSQNHVLPPPPLPVAAPGGLASRRRSTMPSEDFFNLIQHLQSTRIEDQRSPLPVLAN</sequence>
<feature type="compositionally biased region" description="Pro residues" evidence="12">
    <location>
        <begin position="541"/>
        <end position="555"/>
    </location>
</feature>
<dbReference type="GO" id="GO:0005886">
    <property type="term" value="C:plasma membrane"/>
    <property type="evidence" value="ECO:0007669"/>
    <property type="project" value="UniProtKB-SubCell"/>
</dbReference>
<dbReference type="GO" id="GO:0005092">
    <property type="term" value="F:GDP-dissociation inhibitor activity"/>
    <property type="evidence" value="ECO:0007669"/>
    <property type="project" value="TreeGrafter"/>
</dbReference>
<evidence type="ECO:0000256" key="3">
    <source>
        <dbReference type="ARBA" id="ARBA00006600"/>
    </source>
</evidence>
<dbReference type="GO" id="GO:0001965">
    <property type="term" value="F:G-protein alpha-subunit binding"/>
    <property type="evidence" value="ECO:0007669"/>
    <property type="project" value="TreeGrafter"/>
</dbReference>
<evidence type="ECO:0000256" key="5">
    <source>
        <dbReference type="ARBA" id="ARBA00022490"/>
    </source>
</evidence>
<comment type="subcellular location">
    <subcellularLocation>
        <location evidence="1">Cell membrane</location>
    </subcellularLocation>
    <subcellularLocation>
        <location evidence="2">Cytoplasm</location>
    </subcellularLocation>
</comment>
<dbReference type="FunFam" id="1.25.40.10:FF:000043">
    <property type="entry name" value="G-protein-signaling modulator 2 isoform X1"/>
    <property type="match status" value="1"/>
</dbReference>
<dbReference type="GO" id="GO:0000132">
    <property type="term" value="P:establishment of mitotic spindle orientation"/>
    <property type="evidence" value="ECO:0007669"/>
    <property type="project" value="TreeGrafter"/>
</dbReference>
<keyword evidence="14" id="KW-1185">Reference proteome</keyword>
<dbReference type="SMART" id="SM00028">
    <property type="entry name" value="TPR"/>
    <property type="match status" value="6"/>
</dbReference>